<feature type="transmembrane region" description="Helical" evidence="9">
    <location>
        <begin position="247"/>
        <end position="265"/>
    </location>
</feature>
<proteinExistence type="inferred from homology"/>
<evidence type="ECO:0000259" key="10">
    <source>
        <dbReference type="PROSITE" id="PS50928"/>
    </source>
</evidence>
<feature type="domain" description="ABC transmembrane type-1" evidence="10">
    <location>
        <begin position="74"/>
        <end position="265"/>
    </location>
</feature>
<evidence type="ECO:0000256" key="4">
    <source>
        <dbReference type="ARBA" id="ARBA00022475"/>
    </source>
</evidence>
<evidence type="ECO:0000256" key="1">
    <source>
        <dbReference type="ARBA" id="ARBA00004651"/>
    </source>
</evidence>
<dbReference type="RefSeq" id="WP_028530151.1">
    <property type="nucleotide sequence ID" value="NZ_CABLBR010000045.1"/>
</dbReference>
<dbReference type="PANTHER" id="PTHR32243">
    <property type="entry name" value="MALTOSE TRANSPORT SYSTEM PERMEASE-RELATED"/>
    <property type="match status" value="1"/>
</dbReference>
<protein>
    <submittedName>
        <fullName evidence="11">Carbohydrate ABC transporter permease</fullName>
    </submittedName>
</protein>
<name>A0ABY5VDX7_9FIRM</name>
<dbReference type="Proteomes" id="UP001060164">
    <property type="component" value="Chromosome"/>
</dbReference>
<comment type="similarity">
    <text evidence="2">Belongs to the binding-protein-dependent transport system permease family. MalFG subfamily.</text>
</comment>
<dbReference type="SUPFAM" id="SSF161098">
    <property type="entry name" value="MetI-like"/>
    <property type="match status" value="1"/>
</dbReference>
<keyword evidence="4" id="KW-1003">Cell membrane</keyword>
<keyword evidence="8 9" id="KW-0472">Membrane</keyword>
<keyword evidence="5" id="KW-0762">Sugar transport</keyword>
<dbReference type="Gene3D" id="1.10.3720.10">
    <property type="entry name" value="MetI-like"/>
    <property type="match status" value="1"/>
</dbReference>
<reference evidence="11" key="1">
    <citation type="journal article" date="2022" name="Cell">
        <title>Design, construction, and in vivo augmentation of a complex gut microbiome.</title>
        <authorList>
            <person name="Cheng A.G."/>
            <person name="Ho P.Y."/>
            <person name="Aranda-Diaz A."/>
            <person name="Jain S."/>
            <person name="Yu F.B."/>
            <person name="Meng X."/>
            <person name="Wang M."/>
            <person name="Iakiviak M."/>
            <person name="Nagashima K."/>
            <person name="Zhao A."/>
            <person name="Murugkar P."/>
            <person name="Patil A."/>
            <person name="Atabakhsh K."/>
            <person name="Weakley A."/>
            <person name="Yan J."/>
            <person name="Brumbaugh A.R."/>
            <person name="Higginbottom S."/>
            <person name="Dimas A."/>
            <person name="Shiver A.L."/>
            <person name="Deutschbauer A."/>
            <person name="Neff N."/>
            <person name="Sonnenburg J.L."/>
            <person name="Huang K.C."/>
            <person name="Fischbach M.A."/>
        </authorList>
    </citation>
    <scope>NUCLEOTIDE SEQUENCE</scope>
    <source>
        <strain evidence="11">DSM 19829</strain>
    </source>
</reference>
<dbReference type="CDD" id="cd06261">
    <property type="entry name" value="TM_PBP2"/>
    <property type="match status" value="1"/>
</dbReference>
<dbReference type="PANTHER" id="PTHR32243:SF50">
    <property type="entry name" value="MALTOSE_MALTODEXTRIN TRANSPORT SYSTEM PERMEASE PROTEIN MALG"/>
    <property type="match status" value="1"/>
</dbReference>
<evidence type="ECO:0000313" key="11">
    <source>
        <dbReference type="EMBL" id="UWP58750.1"/>
    </source>
</evidence>
<evidence type="ECO:0000256" key="5">
    <source>
        <dbReference type="ARBA" id="ARBA00022597"/>
    </source>
</evidence>
<dbReference type="EMBL" id="CP102290">
    <property type="protein sequence ID" value="UWP58750.1"/>
    <property type="molecule type" value="Genomic_DNA"/>
</dbReference>
<comment type="subcellular location">
    <subcellularLocation>
        <location evidence="1 9">Cell membrane</location>
        <topology evidence="1 9">Multi-pass membrane protein</topology>
    </subcellularLocation>
</comment>
<feature type="transmembrane region" description="Helical" evidence="9">
    <location>
        <begin position="78"/>
        <end position="99"/>
    </location>
</feature>
<keyword evidence="7 9" id="KW-1133">Transmembrane helix</keyword>
<feature type="transmembrane region" description="Helical" evidence="9">
    <location>
        <begin position="12"/>
        <end position="31"/>
    </location>
</feature>
<evidence type="ECO:0000256" key="3">
    <source>
        <dbReference type="ARBA" id="ARBA00022448"/>
    </source>
</evidence>
<evidence type="ECO:0000313" key="12">
    <source>
        <dbReference type="Proteomes" id="UP001060164"/>
    </source>
</evidence>
<keyword evidence="6 9" id="KW-0812">Transmembrane</keyword>
<dbReference type="InterPro" id="IPR035906">
    <property type="entry name" value="MetI-like_sf"/>
</dbReference>
<evidence type="ECO:0000256" key="7">
    <source>
        <dbReference type="ARBA" id="ARBA00022989"/>
    </source>
</evidence>
<dbReference type="InterPro" id="IPR000515">
    <property type="entry name" value="MetI-like"/>
</dbReference>
<evidence type="ECO:0000256" key="6">
    <source>
        <dbReference type="ARBA" id="ARBA00022692"/>
    </source>
</evidence>
<accession>A0ABY5VDX7</accession>
<evidence type="ECO:0000256" key="9">
    <source>
        <dbReference type="RuleBase" id="RU363032"/>
    </source>
</evidence>
<dbReference type="InterPro" id="IPR050901">
    <property type="entry name" value="BP-dep_ABC_trans_perm"/>
</dbReference>
<feature type="transmembrane region" description="Helical" evidence="9">
    <location>
        <begin position="186"/>
        <end position="211"/>
    </location>
</feature>
<evidence type="ECO:0000256" key="2">
    <source>
        <dbReference type="ARBA" id="ARBA00009047"/>
    </source>
</evidence>
<evidence type="ECO:0000256" key="8">
    <source>
        <dbReference type="ARBA" id="ARBA00023136"/>
    </source>
</evidence>
<organism evidence="11 12">
    <name type="scientific">Ruminococcus gauvreauii</name>
    <dbReference type="NCBI Taxonomy" id="438033"/>
    <lineage>
        <taxon>Bacteria</taxon>
        <taxon>Bacillati</taxon>
        <taxon>Bacillota</taxon>
        <taxon>Clostridia</taxon>
        <taxon>Eubacteriales</taxon>
        <taxon>Oscillospiraceae</taxon>
        <taxon>Ruminococcus</taxon>
    </lineage>
</organism>
<sequence length="280" mass="31468">MRKERTRNMVNTLIAIVIAMIFLFPIYWIFISSLKSDAEIFANAQTWWPREMHLENYVNQFQNKTGTANIMTQFKNSWIIALSSMVISLVLSIPASYGLSRFRLPGKKVMLMMFLVTQMLPASLILTPLFLIFSKIGILNSYLGPILATSTISIPFVIMVLRPIFLACPYEIEEAARIDGCNHFTAFLRVTLPVCKSGIITAAAFSFIFAWNDLIYSITFNNKAELLPMTSGIYQFMDAYGTQWNMIMAYGVVTVLPIVVIFIFLQKHIVGGLAGGAVKG</sequence>
<gene>
    <name evidence="11" type="ORF">NQ502_15435</name>
</gene>
<keyword evidence="12" id="KW-1185">Reference proteome</keyword>
<feature type="transmembrane region" description="Helical" evidence="9">
    <location>
        <begin position="111"/>
        <end position="133"/>
    </location>
</feature>
<dbReference type="PROSITE" id="PS50928">
    <property type="entry name" value="ABC_TM1"/>
    <property type="match status" value="1"/>
</dbReference>
<keyword evidence="3 9" id="KW-0813">Transport</keyword>
<feature type="transmembrane region" description="Helical" evidence="9">
    <location>
        <begin position="145"/>
        <end position="165"/>
    </location>
</feature>
<dbReference type="Pfam" id="PF00528">
    <property type="entry name" value="BPD_transp_1"/>
    <property type="match status" value="1"/>
</dbReference>